<evidence type="ECO:0000259" key="1">
    <source>
        <dbReference type="Pfam" id="PF25794"/>
    </source>
</evidence>
<dbReference type="OrthoDB" id="1262810at2759"/>
<name>A0A9W4WP69_9GLOM</name>
<dbReference type="Gene3D" id="3.30.565.10">
    <property type="entry name" value="Histidine kinase-like ATPase, C-terminal domain"/>
    <property type="match status" value="1"/>
</dbReference>
<evidence type="ECO:0000313" key="3">
    <source>
        <dbReference type="Proteomes" id="UP001153678"/>
    </source>
</evidence>
<feature type="domain" description="Sacsin/Nov" evidence="1">
    <location>
        <begin position="577"/>
        <end position="787"/>
    </location>
</feature>
<organism evidence="2 3">
    <name type="scientific">Funneliformis geosporum</name>
    <dbReference type="NCBI Taxonomy" id="1117311"/>
    <lineage>
        <taxon>Eukaryota</taxon>
        <taxon>Fungi</taxon>
        <taxon>Fungi incertae sedis</taxon>
        <taxon>Mucoromycota</taxon>
        <taxon>Glomeromycotina</taxon>
        <taxon>Glomeromycetes</taxon>
        <taxon>Glomerales</taxon>
        <taxon>Glomeraceae</taxon>
        <taxon>Funneliformis</taxon>
    </lineage>
</organism>
<dbReference type="NCBIfam" id="NF047352">
    <property type="entry name" value="P_loop_sacsin"/>
    <property type="match status" value="2"/>
</dbReference>
<dbReference type="PANTHER" id="PTHR15600:SF42">
    <property type="entry name" value="SACSIN"/>
    <property type="match status" value="1"/>
</dbReference>
<feature type="domain" description="Sacsin/Nov" evidence="1">
    <location>
        <begin position="19"/>
        <end position="268"/>
    </location>
</feature>
<dbReference type="EMBL" id="CAMKVN010001530">
    <property type="protein sequence ID" value="CAI2176639.1"/>
    <property type="molecule type" value="Genomic_DNA"/>
</dbReference>
<dbReference type="GO" id="GO:0030544">
    <property type="term" value="F:Hsp70 protein binding"/>
    <property type="evidence" value="ECO:0007669"/>
    <property type="project" value="TreeGrafter"/>
</dbReference>
<dbReference type="PANTHER" id="PTHR15600">
    <property type="entry name" value="SACSIN"/>
    <property type="match status" value="1"/>
</dbReference>
<protein>
    <submittedName>
        <fullName evidence="2">9091_t:CDS:1</fullName>
    </submittedName>
</protein>
<dbReference type="InterPro" id="IPR036890">
    <property type="entry name" value="HATPase_C_sf"/>
</dbReference>
<sequence>MVRKTNAPKKRGRGFKPSERYTNRLNKILVEYPDGPQVLREILQNSDDSKSTEQIFILDHNSYSTDSLLEPDVDNYHNSDLKLDRYQGPALLAKNNTVFEKRDFQSLLSLANSEKRDQFDKIGVMGVGFNSIYHVTDSPSFITGDTYVILDPHEWYFDGGVEFDIVKENLVEDFPDQLAPFKISSLGISFDGSFKRFNGTMFRYPLRTKEDSRDSEIYKKIYEPEEVLDMFRIFYEKESINCLLFLKYVEKITFYELKKGATEPDLLYEIKLENAAQVREQRRLIVESIVPMMESLISGHHSDIKQLESSYVASFCRKRGVQEEESDQWLILNYLDNLLEAESYYQKTFSKSIGEHKFIPNVGLAVPLKNLESTGRLFCFLPLPISMPFLVSVHGYFANREFTKRIGWDTHPSVNMVLGQLKFCCDSVANRQPPEELKTVCDEIYKHMSKNIFEAKNNAEFNNMKRYLENKSWILCGNKFYSADKVVFRLFGEFKDKDSLIVELPIEYTSNYKTFFKDMGVRDEIGVKDLILIIKSTVEGNKDRVLLIDEIKRVIQILEQISRKQRDNKRDRNDPENADDAKAKRFSVIVDERNTHTSKNSLLSQEMVDLQGPALWIYNDVEFTDRDFRSLIKLGKGSKSNEEETIGRFGTGFNCAFHITDLPSIVSGKYIAFLDPNAKFLPAQGYPPRRRRGTRINFIEKEFKKCFSDQCYPYEAIEGCDLSKEFKGTLFRLPLRTINSARKSEISNKPVDIRKILQVFSEVRGNKEMLFLRNIESCSLFHMKNQSINKIWEANIDISDLDRKIRKSVIDKMQTYQLTIELDVNNRKALNTSEEWLLCTGGHEDIKLKQEIKQISKEIGLKVNIKNRTVIPNKSLNDFVRADELYDRNEPLFHKIFANEDKFLPLELQNRVCLEALGRIGLKRLVNQQTFIECAVEIKSQIESGEFPPGVVKDRANYL</sequence>
<dbReference type="InterPro" id="IPR052972">
    <property type="entry name" value="Sacsin_chaperone_reg"/>
</dbReference>
<comment type="caution">
    <text evidence="2">The sequence shown here is derived from an EMBL/GenBank/DDBJ whole genome shotgun (WGS) entry which is preliminary data.</text>
</comment>
<evidence type="ECO:0000313" key="2">
    <source>
        <dbReference type="EMBL" id="CAI2176639.1"/>
    </source>
</evidence>
<keyword evidence="3" id="KW-1185">Reference proteome</keyword>
<accession>A0A9W4WP69</accession>
<dbReference type="SUPFAM" id="SSF55874">
    <property type="entry name" value="ATPase domain of HSP90 chaperone/DNA topoisomerase II/histidine kinase"/>
    <property type="match status" value="2"/>
</dbReference>
<dbReference type="AlphaFoldDB" id="A0A9W4WP69"/>
<gene>
    <name evidence="2" type="ORF">FWILDA_LOCUS7683</name>
</gene>
<dbReference type="InterPro" id="IPR058210">
    <property type="entry name" value="SACS/Nov_dom"/>
</dbReference>
<feature type="non-terminal residue" evidence="2">
    <location>
        <position position="959"/>
    </location>
</feature>
<proteinExistence type="predicted"/>
<dbReference type="Pfam" id="PF25794">
    <property type="entry name" value="SACS"/>
    <property type="match status" value="2"/>
</dbReference>
<dbReference type="Proteomes" id="UP001153678">
    <property type="component" value="Unassembled WGS sequence"/>
</dbReference>
<reference evidence="2" key="1">
    <citation type="submission" date="2022-08" db="EMBL/GenBank/DDBJ databases">
        <authorList>
            <person name="Kallberg Y."/>
            <person name="Tangrot J."/>
            <person name="Rosling A."/>
        </authorList>
    </citation>
    <scope>NUCLEOTIDE SEQUENCE</scope>
    <source>
        <strain evidence="2">Wild A</strain>
    </source>
</reference>